<dbReference type="PROSITE" id="PS51722">
    <property type="entry name" value="G_TR_2"/>
    <property type="match status" value="1"/>
</dbReference>
<dbReference type="Gene3D" id="3.40.50.300">
    <property type="entry name" value="P-loop containing nucleotide triphosphate hydrolases"/>
    <property type="match status" value="1"/>
</dbReference>
<dbReference type="InterPro" id="IPR000795">
    <property type="entry name" value="T_Tr_GTP-bd_dom"/>
</dbReference>
<feature type="domain" description="Tr-type G" evidence="5">
    <location>
        <begin position="2"/>
        <end position="171"/>
    </location>
</feature>
<keyword evidence="4" id="KW-0472">Membrane</keyword>
<dbReference type="EMBL" id="JAMKOV010000014">
    <property type="protein sequence ID" value="KAI8037044.1"/>
    <property type="molecule type" value="Genomic_DNA"/>
</dbReference>
<dbReference type="NCBIfam" id="TIGR00231">
    <property type="entry name" value="small_GTP"/>
    <property type="match status" value="1"/>
</dbReference>
<dbReference type="Pfam" id="PF21208">
    <property type="entry name" value="euk_SelB_III"/>
    <property type="match status" value="2"/>
</dbReference>
<dbReference type="Proteomes" id="UP001059596">
    <property type="component" value="Unassembled WGS sequence"/>
</dbReference>
<evidence type="ECO:0000256" key="3">
    <source>
        <dbReference type="ARBA" id="ARBA00022989"/>
    </source>
</evidence>
<dbReference type="GO" id="GO:0003924">
    <property type="term" value="F:GTPase activity"/>
    <property type="evidence" value="ECO:0007669"/>
    <property type="project" value="InterPro"/>
</dbReference>
<dbReference type="InterPro" id="IPR005225">
    <property type="entry name" value="Small_GTP-bd"/>
</dbReference>
<sequence>MPINFNIGLLGHVDSGKTTLAKALSSISSTAAFDKNPQSQERGITLDLGFSGLLVYDSTSFPDGEQLQFTFVDCPGHASLIRTIIGGAQIIDLMLLVVDVQKGIQTQTAECLIIGELLQKKLIVVINKVDAYPADQREFGGKVPIYAVSALEGTGISELRNGLKEAFFQPERNVTDPLLMYVDHCFGIKGQGTVCTGTILQGKVQVNDVIELPALGEQRKNVSSASMGDRIGLCMTQFNAKLMERGVIAQPGYLKPIYVVCLQLKPIRYYKQAIKSKSKLHISVGHDTVMAMPAEMQSTEVIFVLLQFETPVLMPPNSTLIASKLDMDVHSSSCRLAFWGRIAWLTQNSNFIQEELPKLNIFKRKQKVGSIQRVLLPLLLLLFFAKGTHQINVDCNELQMMGQFMCPDPARGQIDPKTQQLAGCTKEGRARVWCIAANEINCTETGNATFSREIPCKNGYHLDTTLLLSVFLGMFGVDRFYLGYPGIGLLKFCTLGGMFLGQLIDIVLIALQVVGPADGSAYVIPYYGAGIHIVRSDNMTYRLPRDDW</sequence>
<dbReference type="Pfam" id="PF00009">
    <property type="entry name" value="GTP_EFTU"/>
    <property type="match status" value="1"/>
</dbReference>
<dbReference type="PANTHER" id="PTHR43721:SF11">
    <property type="entry name" value="SELENOCYSTEINE-SPECIFIC ELONGATION FACTOR"/>
    <property type="match status" value="1"/>
</dbReference>
<evidence type="ECO:0000256" key="2">
    <source>
        <dbReference type="ARBA" id="ARBA00022692"/>
    </source>
</evidence>
<accession>A0A9P9YHG2</accession>
<gene>
    <name evidence="6" type="ORF">M5D96_010360</name>
</gene>
<dbReference type="CDD" id="cd01889">
    <property type="entry name" value="SelB_euk"/>
    <property type="match status" value="1"/>
</dbReference>
<dbReference type="SUPFAM" id="SSF50447">
    <property type="entry name" value="Translation proteins"/>
    <property type="match status" value="1"/>
</dbReference>
<keyword evidence="7" id="KW-1185">Reference proteome</keyword>
<dbReference type="GO" id="GO:0005525">
    <property type="term" value="F:GTP binding"/>
    <property type="evidence" value="ECO:0007669"/>
    <property type="project" value="InterPro"/>
</dbReference>
<name>A0A9P9YHG2_9MUSC</name>
<dbReference type="GO" id="GO:0016020">
    <property type="term" value="C:membrane"/>
    <property type="evidence" value="ECO:0007669"/>
    <property type="project" value="UniProtKB-SubCell"/>
</dbReference>
<dbReference type="CDD" id="cd03696">
    <property type="entry name" value="SelB_II"/>
    <property type="match status" value="1"/>
</dbReference>
<dbReference type="InterPro" id="IPR009000">
    <property type="entry name" value="Transl_B-barrel_sf"/>
</dbReference>
<dbReference type="PRINTS" id="PR00315">
    <property type="entry name" value="ELONGATNFCT"/>
</dbReference>
<protein>
    <recommendedName>
        <fullName evidence="5">Tr-type G domain-containing protein</fullName>
    </recommendedName>
</protein>
<keyword evidence="3" id="KW-1133">Transmembrane helix</keyword>
<proteinExistence type="predicted"/>
<evidence type="ECO:0000313" key="6">
    <source>
        <dbReference type="EMBL" id="KAI8037044.1"/>
    </source>
</evidence>
<dbReference type="AlphaFoldDB" id="A0A9P9YHG2"/>
<dbReference type="Pfam" id="PF05154">
    <property type="entry name" value="TM2"/>
    <property type="match status" value="1"/>
</dbReference>
<comment type="subcellular location">
    <subcellularLocation>
        <location evidence="1">Membrane</location>
        <topology evidence="1">Multi-pass membrane protein</topology>
    </subcellularLocation>
</comment>
<dbReference type="InterPro" id="IPR007829">
    <property type="entry name" value="TM2"/>
</dbReference>
<dbReference type="FunFam" id="2.40.30.10:FF:000052">
    <property type="entry name" value="Selenocysteine-specific elongation factor EF-Sec"/>
    <property type="match status" value="1"/>
</dbReference>
<dbReference type="InterPro" id="IPR049393">
    <property type="entry name" value="eEFSec_III"/>
</dbReference>
<keyword evidence="2" id="KW-0812">Transmembrane</keyword>
<dbReference type="CDD" id="cd04094">
    <property type="entry name" value="eSelB_III"/>
    <property type="match status" value="1"/>
</dbReference>
<evidence type="ECO:0000256" key="1">
    <source>
        <dbReference type="ARBA" id="ARBA00004141"/>
    </source>
</evidence>
<dbReference type="Gene3D" id="2.40.30.10">
    <property type="entry name" value="Translation factors"/>
    <property type="match status" value="2"/>
</dbReference>
<evidence type="ECO:0000259" key="5">
    <source>
        <dbReference type="PROSITE" id="PS51722"/>
    </source>
</evidence>
<evidence type="ECO:0000313" key="7">
    <source>
        <dbReference type="Proteomes" id="UP001059596"/>
    </source>
</evidence>
<comment type="caution">
    <text evidence="6">The sequence shown here is derived from an EMBL/GenBank/DDBJ whole genome shotgun (WGS) entry which is preliminary data.</text>
</comment>
<organism evidence="6 7">
    <name type="scientific">Drosophila gunungcola</name>
    <name type="common">fruit fly</name>
    <dbReference type="NCBI Taxonomy" id="103775"/>
    <lineage>
        <taxon>Eukaryota</taxon>
        <taxon>Metazoa</taxon>
        <taxon>Ecdysozoa</taxon>
        <taxon>Arthropoda</taxon>
        <taxon>Hexapoda</taxon>
        <taxon>Insecta</taxon>
        <taxon>Pterygota</taxon>
        <taxon>Neoptera</taxon>
        <taxon>Endopterygota</taxon>
        <taxon>Diptera</taxon>
        <taxon>Brachycera</taxon>
        <taxon>Muscomorpha</taxon>
        <taxon>Ephydroidea</taxon>
        <taxon>Drosophilidae</taxon>
        <taxon>Drosophila</taxon>
        <taxon>Sophophora</taxon>
    </lineage>
</organism>
<dbReference type="InterPro" id="IPR027417">
    <property type="entry name" value="P-loop_NTPase"/>
</dbReference>
<dbReference type="SUPFAM" id="SSF52540">
    <property type="entry name" value="P-loop containing nucleoside triphosphate hydrolases"/>
    <property type="match status" value="1"/>
</dbReference>
<evidence type="ECO:0000256" key="4">
    <source>
        <dbReference type="ARBA" id="ARBA00023136"/>
    </source>
</evidence>
<dbReference type="PANTHER" id="PTHR43721">
    <property type="entry name" value="ELONGATION FACTOR TU-RELATED"/>
    <property type="match status" value="1"/>
</dbReference>
<dbReference type="GO" id="GO:0001514">
    <property type="term" value="P:selenocysteine incorporation"/>
    <property type="evidence" value="ECO:0007669"/>
    <property type="project" value="TreeGrafter"/>
</dbReference>
<reference evidence="6" key="1">
    <citation type="journal article" date="2023" name="Genome Biol. Evol.">
        <title>Long-read-based Genome Assembly of Drosophila gunungcola Reveals Fewer Chemosensory Genes in Flower-breeding Species.</title>
        <authorList>
            <person name="Negi A."/>
            <person name="Liao B.Y."/>
            <person name="Yeh S.D."/>
        </authorList>
    </citation>
    <scope>NUCLEOTIDE SEQUENCE</scope>
    <source>
        <strain evidence="6">Sukarami</strain>
    </source>
</reference>
<dbReference type="GO" id="GO:0003746">
    <property type="term" value="F:translation elongation factor activity"/>
    <property type="evidence" value="ECO:0007669"/>
    <property type="project" value="TreeGrafter"/>
</dbReference>
<dbReference type="InterPro" id="IPR050055">
    <property type="entry name" value="EF-Tu_GTPase"/>
</dbReference>